<keyword evidence="2" id="KW-1185">Reference proteome</keyword>
<dbReference type="Proteomes" id="UP000256708">
    <property type="component" value="Unassembled WGS sequence"/>
</dbReference>
<dbReference type="AlphaFoldDB" id="A0A3D8LC58"/>
<accession>A0A3D8LC58</accession>
<dbReference type="EMBL" id="QRGR01000014">
    <property type="protein sequence ID" value="RDV14542.1"/>
    <property type="molecule type" value="Genomic_DNA"/>
</dbReference>
<dbReference type="InterPro" id="IPR038282">
    <property type="entry name" value="DUF2267_sf"/>
</dbReference>
<evidence type="ECO:0000313" key="2">
    <source>
        <dbReference type="Proteomes" id="UP000256708"/>
    </source>
</evidence>
<reference evidence="2" key="1">
    <citation type="submission" date="2018-08" db="EMBL/GenBank/DDBJ databases">
        <authorList>
            <person name="Liu Z.-W."/>
            <person name="Du Z.-J."/>
        </authorList>
    </citation>
    <scope>NUCLEOTIDE SEQUENCE [LARGE SCALE GENOMIC DNA]</scope>
    <source>
        <strain evidence="2">H4X</strain>
    </source>
</reference>
<organism evidence="1 2">
    <name type="scientific">Pontibacter diazotrophicus</name>
    <dbReference type="NCBI Taxonomy" id="1400979"/>
    <lineage>
        <taxon>Bacteria</taxon>
        <taxon>Pseudomonadati</taxon>
        <taxon>Bacteroidota</taxon>
        <taxon>Cytophagia</taxon>
        <taxon>Cytophagales</taxon>
        <taxon>Hymenobacteraceae</taxon>
        <taxon>Pontibacter</taxon>
    </lineage>
</organism>
<dbReference type="Pfam" id="PF10025">
    <property type="entry name" value="DUF2267"/>
    <property type="match status" value="1"/>
</dbReference>
<dbReference type="Gene3D" id="1.10.490.110">
    <property type="entry name" value="Uncharacterized conserved protein DUF2267"/>
    <property type="match status" value="1"/>
</dbReference>
<name>A0A3D8LC58_9BACT</name>
<proteinExistence type="predicted"/>
<dbReference type="OrthoDB" id="1437314at2"/>
<sequence length="152" mass="17755">MANYFDKFAQEGNEYLNELAADMGHPEEKGQTYILLRSVLHVLRDRITISESFHVLSQLPMFLRGIYVEQWEYREKPLKIDSLEEFKEAVKQEQAKFGERQFDWGQSTEDLISMILTSLGTRYLTEGQLQHIATQMPKEIQPLFPVKAEKGQ</sequence>
<gene>
    <name evidence="1" type="ORF">DXT99_14165</name>
</gene>
<protein>
    <submittedName>
        <fullName evidence="1">DUF2267 domain-containing protein</fullName>
    </submittedName>
</protein>
<evidence type="ECO:0000313" key="1">
    <source>
        <dbReference type="EMBL" id="RDV14542.1"/>
    </source>
</evidence>
<comment type="caution">
    <text evidence="1">The sequence shown here is derived from an EMBL/GenBank/DDBJ whole genome shotgun (WGS) entry which is preliminary data.</text>
</comment>
<dbReference type="RefSeq" id="WP_115566221.1">
    <property type="nucleotide sequence ID" value="NZ_QRGR01000014.1"/>
</dbReference>
<dbReference type="InterPro" id="IPR018727">
    <property type="entry name" value="DUF2267"/>
</dbReference>